<evidence type="ECO:0000256" key="1">
    <source>
        <dbReference type="ARBA" id="ARBA00022741"/>
    </source>
</evidence>
<dbReference type="PANTHER" id="PTHR23074">
    <property type="entry name" value="AAA DOMAIN-CONTAINING"/>
    <property type="match status" value="1"/>
</dbReference>
<keyword evidence="6" id="KW-1185">Reference proteome</keyword>
<evidence type="ECO:0000313" key="6">
    <source>
        <dbReference type="Proteomes" id="UP000193404"/>
    </source>
</evidence>
<dbReference type="InterPro" id="IPR015415">
    <property type="entry name" value="Spast_Vps4_C"/>
</dbReference>
<dbReference type="SUPFAM" id="SSF52540">
    <property type="entry name" value="P-loop containing nucleoside triphosphate hydrolases"/>
    <property type="match status" value="1"/>
</dbReference>
<feature type="domain" description="AAA+ ATPase" evidence="4">
    <location>
        <begin position="133"/>
        <end position="267"/>
    </location>
</feature>
<protein>
    <recommendedName>
        <fullName evidence="4">AAA+ ATPase domain-containing protein</fullName>
    </recommendedName>
</protein>
<comment type="similarity">
    <text evidence="3">Belongs to the AAA ATPase family.</text>
</comment>
<dbReference type="PROSITE" id="PS00674">
    <property type="entry name" value="AAA"/>
    <property type="match status" value="1"/>
</dbReference>
<dbReference type="SMART" id="SM00382">
    <property type="entry name" value="AAA"/>
    <property type="match status" value="1"/>
</dbReference>
<dbReference type="Gene3D" id="1.10.8.60">
    <property type="match status" value="1"/>
</dbReference>
<dbReference type="EMBL" id="CP020477">
    <property type="protein sequence ID" value="ARM76971.1"/>
    <property type="molecule type" value="Genomic_DNA"/>
</dbReference>
<dbReference type="Pfam" id="PF17862">
    <property type="entry name" value="AAA_lid_3"/>
    <property type="match status" value="1"/>
</dbReference>
<dbReference type="InterPro" id="IPR050304">
    <property type="entry name" value="MT-severing_AAA_ATPase"/>
</dbReference>
<dbReference type="InterPro" id="IPR003959">
    <property type="entry name" value="ATPase_AAA_core"/>
</dbReference>
<evidence type="ECO:0000256" key="3">
    <source>
        <dbReference type="RuleBase" id="RU003651"/>
    </source>
</evidence>
<dbReference type="AlphaFoldDB" id="A0A1W6K338"/>
<gene>
    <name evidence="5" type="ORF">B6F84_13720</name>
</gene>
<evidence type="ECO:0000256" key="2">
    <source>
        <dbReference type="ARBA" id="ARBA00022840"/>
    </source>
</evidence>
<dbReference type="InterPro" id="IPR003593">
    <property type="entry name" value="AAA+_ATPase"/>
</dbReference>
<dbReference type="PANTHER" id="PTHR23074:SF83">
    <property type="entry name" value="VACUOLAR PROTEIN SORTING-ASSOCIATED PROTEIN 4A"/>
    <property type="match status" value="1"/>
</dbReference>
<evidence type="ECO:0000313" key="5">
    <source>
        <dbReference type="EMBL" id="ARM76971.1"/>
    </source>
</evidence>
<accession>A0A1W6K338</accession>
<organism evidence="5 6">
    <name type="scientific">Acidianus manzaensis</name>
    <dbReference type="NCBI Taxonomy" id="282676"/>
    <lineage>
        <taxon>Archaea</taxon>
        <taxon>Thermoproteota</taxon>
        <taxon>Thermoprotei</taxon>
        <taxon>Sulfolobales</taxon>
        <taxon>Sulfolobaceae</taxon>
        <taxon>Acidianus</taxon>
    </lineage>
</organism>
<reference evidence="5 6" key="1">
    <citation type="submission" date="2017-03" db="EMBL/GenBank/DDBJ databases">
        <title>Sulfur activation and transportation mechanism of thermophilic Archaea Acidianus manzaensis YN-25.</title>
        <authorList>
            <person name="Ma Y."/>
            <person name="Yang Y."/>
            <person name="Xia J."/>
        </authorList>
    </citation>
    <scope>NUCLEOTIDE SEQUENCE [LARGE SCALE GENOMIC DNA]</scope>
    <source>
        <strain evidence="5 6">YN-25</strain>
    </source>
</reference>
<dbReference type="InterPro" id="IPR003960">
    <property type="entry name" value="ATPase_AAA_CS"/>
</dbReference>
<dbReference type="STRING" id="282676.B6F84_13720"/>
<keyword evidence="1 3" id="KW-0547">Nucleotide-binding</keyword>
<dbReference type="Gene3D" id="3.40.50.300">
    <property type="entry name" value="P-loop containing nucleotide triphosphate hydrolases"/>
    <property type="match status" value="1"/>
</dbReference>
<dbReference type="InterPro" id="IPR041569">
    <property type="entry name" value="AAA_lid_3"/>
</dbReference>
<dbReference type="Proteomes" id="UP000193404">
    <property type="component" value="Chromosome"/>
</dbReference>
<name>A0A1W6K338_9CREN</name>
<dbReference type="Pfam" id="PF09336">
    <property type="entry name" value="Vps4_C"/>
    <property type="match status" value="1"/>
</dbReference>
<dbReference type="GO" id="GO:0005524">
    <property type="term" value="F:ATP binding"/>
    <property type="evidence" value="ECO:0007669"/>
    <property type="project" value="UniProtKB-KW"/>
</dbReference>
<sequence length="370" mass="41908">MFFMSLDFLYLNEIKNLEKQAENYEDSGDIENARKTYEKIAILYEKASSAAKSPSSKELYAKKAEEYRRKAKPKKVVTEGGEETDYESIAESMMEKTDLTWDDIVGLDNVKDLLKRAVIMARAKPDKPVKLDPPRSVLLFGPPGTGKTLLASAASNSIHATFFNADISKILSKYVGDAPKTIDALFSLAREKAPSLIFFDEIDSMTISREEGQNVGTGLLQKLLIEMDGFKKSSDLVMIIAGTNRPWALDEAIVNRFDYRVYVPPPDFEGRKGIFKLELEKRGFEIEGNYDELAEKTEGYTGREISHICRKAVMLMIRRLNPQVDDNVKEIKIGKIKREELFQAIEETKPSVSKEMIKKYEEWNEGHGSS</sequence>
<dbReference type="InterPro" id="IPR027417">
    <property type="entry name" value="P-loop_NTPase"/>
</dbReference>
<proteinExistence type="inferred from homology"/>
<dbReference type="KEGG" id="aman:B6F84_13720"/>
<dbReference type="GO" id="GO:0016887">
    <property type="term" value="F:ATP hydrolysis activity"/>
    <property type="evidence" value="ECO:0007669"/>
    <property type="project" value="InterPro"/>
</dbReference>
<evidence type="ECO:0000259" key="4">
    <source>
        <dbReference type="SMART" id="SM00382"/>
    </source>
</evidence>
<dbReference type="Pfam" id="PF00004">
    <property type="entry name" value="AAA"/>
    <property type="match status" value="1"/>
</dbReference>
<keyword evidence="2 3" id="KW-0067">ATP-binding</keyword>